<evidence type="ECO:0000256" key="2">
    <source>
        <dbReference type="ARBA" id="ARBA00001946"/>
    </source>
</evidence>
<dbReference type="UniPathway" id="UPA00074">
    <property type="reaction ID" value="UER00125"/>
</dbReference>
<sequence length="429" mass="44289">MKVLVLGSGAREHALVTGLAADPGVDALYAAPGNPGMAQECEVRSVAMTDPEAVVALARELAVDLVVIGPEAPLVAGVGNALREAGVAVFGPDAAAAELEGSKAFAKEIMEAAGVPTSQSVTATSLAECEEAFDRFGAPHVVKADGLAAGKGVVVTSDRDEALAHARACLAEADRVVIEDFLDGPEVSLFVLCDGTTTVPLAPAQDFKRALNGDEGPNTGGMGAYTPLPWAPEGLVEDVIAQVAQPVVDEMARRGTPFVGLLYCGLALTKNGIEVIEFNARFGDPETQAVLQRLTSPLGTVLHAAATGELAQLPPLEWADKSAVTVVMAAENYPADPATGDVITGIEQANALEDVHVFHAGTSTAEDGELTTSGGRVLSVTALGADLADARARAYEAVGLIRWRGEHHRTDIAQLAEENRITIPQGGSR</sequence>
<comment type="catalytic activity">
    <reaction evidence="12">
        <text>5-phospho-beta-D-ribosylamine + glycine + ATP = N(1)-(5-phospho-beta-D-ribosyl)glycinamide + ADP + phosphate + H(+)</text>
        <dbReference type="Rhea" id="RHEA:17453"/>
        <dbReference type="ChEBI" id="CHEBI:15378"/>
        <dbReference type="ChEBI" id="CHEBI:30616"/>
        <dbReference type="ChEBI" id="CHEBI:43474"/>
        <dbReference type="ChEBI" id="CHEBI:57305"/>
        <dbReference type="ChEBI" id="CHEBI:58681"/>
        <dbReference type="ChEBI" id="CHEBI:143788"/>
        <dbReference type="ChEBI" id="CHEBI:456216"/>
        <dbReference type="EC" id="6.3.4.13"/>
    </reaction>
</comment>
<dbReference type="InterPro" id="IPR020561">
    <property type="entry name" value="PRibGlycinamid_synth_ATP-grasp"/>
</dbReference>
<evidence type="ECO:0000256" key="5">
    <source>
        <dbReference type="ARBA" id="ARBA00022598"/>
    </source>
</evidence>
<evidence type="ECO:0000256" key="8">
    <source>
        <dbReference type="ARBA" id="ARBA00022840"/>
    </source>
</evidence>
<dbReference type="InterPro" id="IPR011054">
    <property type="entry name" value="Rudment_hybrid_motif"/>
</dbReference>
<dbReference type="GO" id="GO:0004637">
    <property type="term" value="F:phosphoribosylamine-glycine ligase activity"/>
    <property type="evidence" value="ECO:0007669"/>
    <property type="project" value="UniProtKB-UniRule"/>
</dbReference>
<protein>
    <recommendedName>
        <fullName evidence="4 12">Phosphoribosylamine--glycine ligase</fullName>
        <ecNumber evidence="4 12">6.3.4.13</ecNumber>
    </recommendedName>
    <alternativeName>
        <fullName evidence="12">GARS</fullName>
    </alternativeName>
    <alternativeName>
        <fullName evidence="10 12">Glycinamide ribonucleotide synthetase</fullName>
    </alternativeName>
    <alternativeName>
        <fullName evidence="11 12">Phosphoribosylglycinamide synthetase</fullName>
    </alternativeName>
</protein>
<dbReference type="Pfam" id="PF02843">
    <property type="entry name" value="GARS_C"/>
    <property type="match status" value="1"/>
</dbReference>
<evidence type="ECO:0000256" key="13">
    <source>
        <dbReference type="PROSITE-ProRule" id="PRU00409"/>
    </source>
</evidence>
<keyword evidence="6 13" id="KW-0547">Nucleotide-binding</keyword>
<evidence type="ECO:0000313" key="16">
    <source>
        <dbReference type="Proteomes" id="UP000243589"/>
    </source>
</evidence>
<dbReference type="GO" id="GO:0009113">
    <property type="term" value="P:purine nucleobase biosynthetic process"/>
    <property type="evidence" value="ECO:0007669"/>
    <property type="project" value="InterPro"/>
</dbReference>
<dbReference type="AlphaFoldDB" id="A0A150H5Q6"/>
<dbReference type="GO" id="GO:0006189">
    <property type="term" value="P:'de novo' IMP biosynthetic process"/>
    <property type="evidence" value="ECO:0007669"/>
    <property type="project" value="UniProtKB-UniRule"/>
</dbReference>
<dbReference type="Gene3D" id="3.90.600.10">
    <property type="entry name" value="Phosphoribosylglycinamide synthetase, C-terminal domain"/>
    <property type="match status" value="1"/>
</dbReference>
<name>A0A150H5Q6_9MICO</name>
<dbReference type="PROSITE" id="PS00184">
    <property type="entry name" value="GARS"/>
    <property type="match status" value="1"/>
</dbReference>
<evidence type="ECO:0000256" key="6">
    <source>
        <dbReference type="ARBA" id="ARBA00022741"/>
    </source>
</evidence>
<evidence type="ECO:0000313" key="15">
    <source>
        <dbReference type="EMBL" id="KXZ57345.1"/>
    </source>
</evidence>
<evidence type="ECO:0000256" key="11">
    <source>
        <dbReference type="ARBA" id="ARBA00042864"/>
    </source>
</evidence>
<evidence type="ECO:0000256" key="4">
    <source>
        <dbReference type="ARBA" id="ARBA00013255"/>
    </source>
</evidence>
<evidence type="ECO:0000259" key="14">
    <source>
        <dbReference type="PROSITE" id="PS50975"/>
    </source>
</evidence>
<dbReference type="PATRIC" id="fig|479117.4.peg.1848"/>
<dbReference type="PANTHER" id="PTHR43472:SF1">
    <property type="entry name" value="PHOSPHORIBOSYLAMINE--GLYCINE LIGASE, CHLOROPLASTIC"/>
    <property type="match status" value="1"/>
</dbReference>
<evidence type="ECO:0000256" key="7">
    <source>
        <dbReference type="ARBA" id="ARBA00022755"/>
    </source>
</evidence>
<dbReference type="SMART" id="SM01209">
    <property type="entry name" value="GARS_A"/>
    <property type="match status" value="1"/>
</dbReference>
<feature type="domain" description="ATP-grasp" evidence="14">
    <location>
        <begin position="107"/>
        <end position="307"/>
    </location>
</feature>
<dbReference type="HAMAP" id="MF_00138">
    <property type="entry name" value="GARS"/>
    <property type="match status" value="1"/>
</dbReference>
<dbReference type="Gene3D" id="3.40.50.20">
    <property type="match status" value="1"/>
</dbReference>
<dbReference type="InterPro" id="IPR016185">
    <property type="entry name" value="PreATP-grasp_dom_sf"/>
</dbReference>
<comment type="cofactor">
    <cofactor evidence="2">
        <name>Mg(2+)</name>
        <dbReference type="ChEBI" id="CHEBI:18420"/>
    </cofactor>
</comment>
<comment type="caution">
    <text evidence="15">The sequence shown here is derived from an EMBL/GenBank/DDBJ whole genome shotgun (WGS) entry which is preliminary data.</text>
</comment>
<dbReference type="EMBL" id="LQQC01000012">
    <property type="protein sequence ID" value="KXZ57345.1"/>
    <property type="molecule type" value="Genomic_DNA"/>
</dbReference>
<gene>
    <name evidence="12 15" type="primary">purD</name>
    <name evidence="15" type="ORF">Bravens_01865</name>
</gene>
<dbReference type="GO" id="GO:0005524">
    <property type="term" value="F:ATP binding"/>
    <property type="evidence" value="ECO:0007669"/>
    <property type="project" value="UniProtKB-UniRule"/>
</dbReference>
<dbReference type="InterPro" id="IPR020560">
    <property type="entry name" value="PRibGlycinamide_synth_C-dom"/>
</dbReference>
<dbReference type="SMART" id="SM01210">
    <property type="entry name" value="GARS_C"/>
    <property type="match status" value="1"/>
</dbReference>
<dbReference type="SUPFAM" id="SSF52440">
    <property type="entry name" value="PreATP-grasp domain"/>
    <property type="match status" value="1"/>
</dbReference>
<dbReference type="InterPro" id="IPR020559">
    <property type="entry name" value="PRibGlycinamide_synth_CS"/>
</dbReference>
<dbReference type="Proteomes" id="UP000243589">
    <property type="component" value="Unassembled WGS sequence"/>
</dbReference>
<dbReference type="SUPFAM" id="SSF56059">
    <property type="entry name" value="Glutathione synthetase ATP-binding domain-like"/>
    <property type="match status" value="1"/>
</dbReference>
<dbReference type="InterPro" id="IPR037123">
    <property type="entry name" value="PRibGlycinamide_synth_C_sf"/>
</dbReference>
<dbReference type="PROSITE" id="PS50975">
    <property type="entry name" value="ATP_GRASP"/>
    <property type="match status" value="1"/>
</dbReference>
<dbReference type="Pfam" id="PF01071">
    <property type="entry name" value="GARS_A"/>
    <property type="match status" value="1"/>
</dbReference>
<dbReference type="GO" id="GO:0046872">
    <property type="term" value="F:metal ion binding"/>
    <property type="evidence" value="ECO:0007669"/>
    <property type="project" value="InterPro"/>
</dbReference>
<dbReference type="Gene3D" id="3.30.1490.20">
    <property type="entry name" value="ATP-grasp fold, A domain"/>
    <property type="match status" value="1"/>
</dbReference>
<dbReference type="EC" id="6.3.4.13" evidence="4 12"/>
<dbReference type="Gene3D" id="3.30.470.20">
    <property type="entry name" value="ATP-grasp fold, B domain"/>
    <property type="match status" value="1"/>
</dbReference>
<dbReference type="FunFam" id="3.90.600.10:FF:000001">
    <property type="entry name" value="Trifunctional purine biosynthetic protein adenosine-3"/>
    <property type="match status" value="1"/>
</dbReference>
<keyword evidence="16" id="KW-1185">Reference proteome</keyword>
<evidence type="ECO:0000256" key="10">
    <source>
        <dbReference type="ARBA" id="ARBA00042242"/>
    </source>
</evidence>
<dbReference type="InterPro" id="IPR020562">
    <property type="entry name" value="PRibGlycinamide_synth_N"/>
</dbReference>
<dbReference type="RefSeq" id="WP_062022734.1">
    <property type="nucleotide sequence ID" value="NZ_LQQC01000012.1"/>
</dbReference>
<keyword evidence="5 12" id="KW-0436">Ligase</keyword>
<organism evidence="15 16">
    <name type="scientific">Brevibacterium ravenspurgense</name>
    <dbReference type="NCBI Taxonomy" id="479117"/>
    <lineage>
        <taxon>Bacteria</taxon>
        <taxon>Bacillati</taxon>
        <taxon>Actinomycetota</taxon>
        <taxon>Actinomycetes</taxon>
        <taxon>Micrococcales</taxon>
        <taxon>Brevibacteriaceae</taxon>
        <taxon>Brevibacterium</taxon>
    </lineage>
</organism>
<dbReference type="SUPFAM" id="SSF51246">
    <property type="entry name" value="Rudiment single hybrid motif"/>
    <property type="match status" value="1"/>
</dbReference>
<comment type="cofactor">
    <cofactor evidence="1">
        <name>Mn(2+)</name>
        <dbReference type="ChEBI" id="CHEBI:29035"/>
    </cofactor>
</comment>
<evidence type="ECO:0000256" key="12">
    <source>
        <dbReference type="HAMAP-Rule" id="MF_00138"/>
    </source>
</evidence>
<keyword evidence="8 13" id="KW-0067">ATP-binding</keyword>
<dbReference type="NCBIfam" id="TIGR00877">
    <property type="entry name" value="purD"/>
    <property type="match status" value="1"/>
</dbReference>
<evidence type="ECO:0000256" key="1">
    <source>
        <dbReference type="ARBA" id="ARBA00001936"/>
    </source>
</evidence>
<dbReference type="InterPro" id="IPR013815">
    <property type="entry name" value="ATP_grasp_subdomain_1"/>
</dbReference>
<proteinExistence type="inferred from homology"/>
<evidence type="ECO:0000256" key="9">
    <source>
        <dbReference type="ARBA" id="ARBA00038345"/>
    </source>
</evidence>
<reference evidence="15 16" key="1">
    <citation type="submission" date="2016-01" db="EMBL/GenBank/DDBJ databases">
        <title>Use of Whole Genome Sequencing to ascertain that Brevibacterium massiliense (Roux, Raoult 2009) is a later heterotypic synonym of Brevibacterium ravenspurgense (Mages 2008).</title>
        <authorList>
            <person name="Bernier A.-M."/>
            <person name="Burdz T."/>
            <person name="Huynh C."/>
            <person name="Pachecho A.L."/>
            <person name="Wiebe D."/>
            <person name="Bonner C."/>
            <person name="Bernard K."/>
        </authorList>
    </citation>
    <scope>NUCLEOTIDE SEQUENCE [LARGE SCALE GENOMIC DNA]</scope>
    <source>
        <strain evidence="15 16">CCUG56047</strain>
    </source>
</reference>
<keyword evidence="7 12" id="KW-0658">Purine biosynthesis</keyword>
<dbReference type="InterPro" id="IPR000115">
    <property type="entry name" value="PRibGlycinamide_synth"/>
</dbReference>
<accession>A0A150H5Q6</accession>
<comment type="similarity">
    <text evidence="9 12">Belongs to the GARS family.</text>
</comment>
<comment type="pathway">
    <text evidence="3 12">Purine metabolism; IMP biosynthesis via de novo pathway; N(1)-(5-phospho-D-ribosyl)glycinamide from 5-phospho-alpha-D-ribose 1-diphosphate: step 2/2.</text>
</comment>
<evidence type="ECO:0000256" key="3">
    <source>
        <dbReference type="ARBA" id="ARBA00005174"/>
    </source>
</evidence>
<dbReference type="PANTHER" id="PTHR43472">
    <property type="entry name" value="PHOSPHORIBOSYLAMINE--GLYCINE LIGASE"/>
    <property type="match status" value="1"/>
</dbReference>
<dbReference type="InterPro" id="IPR011761">
    <property type="entry name" value="ATP-grasp"/>
</dbReference>
<dbReference type="Pfam" id="PF02844">
    <property type="entry name" value="GARS_N"/>
    <property type="match status" value="1"/>
</dbReference>